<dbReference type="SUPFAM" id="SSF101478">
    <property type="entry name" value="ADP-ribosylglycohydrolase"/>
    <property type="match status" value="1"/>
</dbReference>
<proteinExistence type="predicted"/>
<protein>
    <submittedName>
        <fullName evidence="1">ADP-ribosylglycohydrolase</fullName>
    </submittedName>
</protein>
<dbReference type="Pfam" id="PF03747">
    <property type="entry name" value="ADP_ribosyl_GH"/>
    <property type="match status" value="1"/>
</dbReference>
<reference evidence="1 2" key="1">
    <citation type="submission" date="2023-07" db="EMBL/GenBank/DDBJ databases">
        <title>Sorghum-associated microbial communities from plants grown in Nebraska, USA.</title>
        <authorList>
            <person name="Schachtman D."/>
        </authorList>
    </citation>
    <scope>NUCLEOTIDE SEQUENCE [LARGE SCALE GENOMIC DNA]</scope>
    <source>
        <strain evidence="1 2">CC482</strain>
    </source>
</reference>
<evidence type="ECO:0000313" key="2">
    <source>
        <dbReference type="Proteomes" id="UP001229346"/>
    </source>
</evidence>
<dbReference type="InterPro" id="IPR005502">
    <property type="entry name" value="Ribosyl_crysJ1"/>
</dbReference>
<dbReference type="InterPro" id="IPR036705">
    <property type="entry name" value="Ribosyl_crysJ1_sf"/>
</dbReference>
<dbReference type="Gene3D" id="1.10.4080.10">
    <property type="entry name" value="ADP-ribosylation/Crystallin J1"/>
    <property type="match status" value="1"/>
</dbReference>
<dbReference type="EMBL" id="JAUSSU010000004">
    <property type="protein sequence ID" value="MDQ0112772.1"/>
    <property type="molecule type" value="Genomic_DNA"/>
</dbReference>
<gene>
    <name evidence="1" type="ORF">J2T15_002207</name>
</gene>
<sequence length="464" mass="51227">MKASVLYYLQYGHHIDIERRQAMDEGRAISEQLEERYARMSGLDPNDPLREQLAADYLDQMGSLPLIEGYPYTEPSDLDGIRALRPEYGQRAERQNAASEVADIADRVYGAWLGRSAGCLLGHPIEGWRRERIAGLLRETDNHPIRYYISSDIDLSIAAKYGVVNEGGSYGNRCVSWINNVEHMVEDDDLNYTILGLAVAEKHGYEFSPDDVAEAWLNLLPALRTCTAERIAYRNLLNLIAPPASASYRNAYREWIGAQIRADFYGYIHPGNPEKAAEGAWRDASVSHVKNGIYGAMWVAAMLAAAAVAEKMEEIVMAGLGQIPATSRLAGELTEVLQWHADGVSYEAAVERIHGKYDEAHPYHWCHTISNAMVVAAALLYGEGDLESTIGKAVMAGFDTDCNGATAGSVIGMRNGASRLPEKWVEPLQDKIRSGVDGFGIVPISKLAERTMAIVRSNEAYRSL</sequence>
<organism evidence="1 2">
    <name type="scientific">Paenibacillus harenae</name>
    <dbReference type="NCBI Taxonomy" id="306543"/>
    <lineage>
        <taxon>Bacteria</taxon>
        <taxon>Bacillati</taxon>
        <taxon>Bacillota</taxon>
        <taxon>Bacilli</taxon>
        <taxon>Bacillales</taxon>
        <taxon>Paenibacillaceae</taxon>
        <taxon>Paenibacillus</taxon>
    </lineage>
</organism>
<keyword evidence="2" id="KW-1185">Reference proteome</keyword>
<name>A0ABT9TZG0_PAEHA</name>
<dbReference type="RefSeq" id="WP_307203694.1">
    <property type="nucleotide sequence ID" value="NZ_JAUSSU010000004.1"/>
</dbReference>
<evidence type="ECO:0000313" key="1">
    <source>
        <dbReference type="EMBL" id="MDQ0112772.1"/>
    </source>
</evidence>
<dbReference type="Proteomes" id="UP001229346">
    <property type="component" value="Unassembled WGS sequence"/>
</dbReference>
<accession>A0ABT9TZG0</accession>
<comment type="caution">
    <text evidence="1">The sequence shown here is derived from an EMBL/GenBank/DDBJ whole genome shotgun (WGS) entry which is preliminary data.</text>
</comment>